<proteinExistence type="predicted"/>
<dbReference type="EnsemblPlants" id="KEH27828">
    <property type="protein sequence ID" value="KEH27828"/>
    <property type="gene ID" value="MTR_5g042115"/>
</dbReference>
<organism evidence="2 4">
    <name type="scientific">Medicago truncatula</name>
    <name type="common">Barrel medic</name>
    <name type="synonym">Medicago tribuloides</name>
    <dbReference type="NCBI Taxonomy" id="3880"/>
    <lineage>
        <taxon>Eukaryota</taxon>
        <taxon>Viridiplantae</taxon>
        <taxon>Streptophyta</taxon>
        <taxon>Embryophyta</taxon>
        <taxon>Tracheophyta</taxon>
        <taxon>Spermatophyta</taxon>
        <taxon>Magnoliopsida</taxon>
        <taxon>eudicotyledons</taxon>
        <taxon>Gunneridae</taxon>
        <taxon>Pentapetalae</taxon>
        <taxon>rosids</taxon>
        <taxon>fabids</taxon>
        <taxon>Fabales</taxon>
        <taxon>Fabaceae</taxon>
        <taxon>Papilionoideae</taxon>
        <taxon>50 kb inversion clade</taxon>
        <taxon>NPAAA clade</taxon>
        <taxon>Hologalegina</taxon>
        <taxon>IRL clade</taxon>
        <taxon>Trifolieae</taxon>
        <taxon>Medicago</taxon>
    </lineage>
</organism>
<evidence type="ECO:0000313" key="4">
    <source>
        <dbReference type="Proteomes" id="UP000002051"/>
    </source>
</evidence>
<dbReference type="HOGENOM" id="CLU_3035406_0_0_1"/>
<accession>A0A072UFE4</accession>
<protein>
    <submittedName>
        <fullName evidence="2">Transmembrane protein, putative</fullName>
    </submittedName>
</protein>
<name>A0A072UFE4_MEDTR</name>
<keyword evidence="4" id="KW-1185">Reference proteome</keyword>
<evidence type="ECO:0000313" key="3">
    <source>
        <dbReference type="EnsemblPlants" id="KEH27828"/>
    </source>
</evidence>
<sequence>MAWRHLDDISVMRGSDLGKNMFRWFQFFLGALGLPLHLLEEVVLKWDWARPNDLS</sequence>
<dbReference type="AlphaFoldDB" id="A0A072UFE4"/>
<gene>
    <name evidence="2" type="ordered locus">MTR_5g042115</name>
</gene>
<feature type="transmembrane region" description="Helical" evidence="1">
    <location>
        <begin position="21"/>
        <end position="39"/>
    </location>
</feature>
<reference evidence="3" key="3">
    <citation type="submission" date="2015-04" db="UniProtKB">
        <authorList>
            <consortium name="EnsemblPlants"/>
        </authorList>
    </citation>
    <scope>IDENTIFICATION</scope>
    <source>
        <strain evidence="3">cv. Jemalong A17</strain>
    </source>
</reference>
<evidence type="ECO:0000256" key="1">
    <source>
        <dbReference type="SAM" id="Phobius"/>
    </source>
</evidence>
<keyword evidence="1" id="KW-0472">Membrane</keyword>
<dbReference type="EMBL" id="CM001221">
    <property type="protein sequence ID" value="KEH27828.1"/>
    <property type="molecule type" value="Genomic_DNA"/>
</dbReference>
<dbReference type="Proteomes" id="UP000002051">
    <property type="component" value="Chromosome 5"/>
</dbReference>
<evidence type="ECO:0000313" key="2">
    <source>
        <dbReference type="EMBL" id="KEH27828.1"/>
    </source>
</evidence>
<reference evidence="2 4" key="2">
    <citation type="journal article" date="2014" name="BMC Genomics">
        <title>An improved genome release (version Mt4.0) for the model legume Medicago truncatula.</title>
        <authorList>
            <person name="Tang H."/>
            <person name="Krishnakumar V."/>
            <person name="Bidwell S."/>
            <person name="Rosen B."/>
            <person name="Chan A."/>
            <person name="Zhou S."/>
            <person name="Gentzbittel L."/>
            <person name="Childs K.L."/>
            <person name="Yandell M."/>
            <person name="Gundlach H."/>
            <person name="Mayer K.F."/>
            <person name="Schwartz D.C."/>
            <person name="Town C.D."/>
        </authorList>
    </citation>
    <scope>GENOME REANNOTATION</scope>
    <source>
        <strain evidence="2">A17</strain>
        <strain evidence="3 4">cv. Jemalong A17</strain>
    </source>
</reference>
<keyword evidence="1" id="KW-1133">Transmembrane helix</keyword>
<keyword evidence="1 2" id="KW-0812">Transmembrane</keyword>
<reference evidence="2 4" key="1">
    <citation type="journal article" date="2011" name="Nature">
        <title>The Medicago genome provides insight into the evolution of rhizobial symbioses.</title>
        <authorList>
            <person name="Young N.D."/>
            <person name="Debelle F."/>
            <person name="Oldroyd G.E."/>
            <person name="Geurts R."/>
            <person name="Cannon S.B."/>
            <person name="Udvardi M.K."/>
            <person name="Benedito V.A."/>
            <person name="Mayer K.F."/>
            <person name="Gouzy J."/>
            <person name="Schoof H."/>
            <person name="Van de Peer Y."/>
            <person name="Proost S."/>
            <person name="Cook D.R."/>
            <person name="Meyers B.C."/>
            <person name="Spannagl M."/>
            <person name="Cheung F."/>
            <person name="De Mita S."/>
            <person name="Krishnakumar V."/>
            <person name="Gundlach H."/>
            <person name="Zhou S."/>
            <person name="Mudge J."/>
            <person name="Bharti A.K."/>
            <person name="Murray J.D."/>
            <person name="Naoumkina M.A."/>
            <person name="Rosen B."/>
            <person name="Silverstein K.A."/>
            <person name="Tang H."/>
            <person name="Rombauts S."/>
            <person name="Zhao P.X."/>
            <person name="Zhou P."/>
            <person name="Barbe V."/>
            <person name="Bardou P."/>
            <person name="Bechner M."/>
            <person name="Bellec A."/>
            <person name="Berger A."/>
            <person name="Berges H."/>
            <person name="Bidwell S."/>
            <person name="Bisseling T."/>
            <person name="Choisne N."/>
            <person name="Couloux A."/>
            <person name="Denny R."/>
            <person name="Deshpande S."/>
            <person name="Dai X."/>
            <person name="Doyle J.J."/>
            <person name="Dudez A.M."/>
            <person name="Farmer A.D."/>
            <person name="Fouteau S."/>
            <person name="Franken C."/>
            <person name="Gibelin C."/>
            <person name="Gish J."/>
            <person name="Goldstein S."/>
            <person name="Gonzalez A.J."/>
            <person name="Green P.J."/>
            <person name="Hallab A."/>
            <person name="Hartog M."/>
            <person name="Hua A."/>
            <person name="Humphray S.J."/>
            <person name="Jeong D.H."/>
            <person name="Jing Y."/>
            <person name="Jocker A."/>
            <person name="Kenton S.M."/>
            <person name="Kim D.J."/>
            <person name="Klee K."/>
            <person name="Lai H."/>
            <person name="Lang C."/>
            <person name="Lin S."/>
            <person name="Macmil S.L."/>
            <person name="Magdelenat G."/>
            <person name="Matthews L."/>
            <person name="McCorrison J."/>
            <person name="Monaghan E.L."/>
            <person name="Mun J.H."/>
            <person name="Najar F.Z."/>
            <person name="Nicholson C."/>
            <person name="Noirot C."/>
            <person name="O'Bleness M."/>
            <person name="Paule C.R."/>
            <person name="Poulain J."/>
            <person name="Prion F."/>
            <person name="Qin B."/>
            <person name="Qu C."/>
            <person name="Retzel E.F."/>
            <person name="Riddle C."/>
            <person name="Sallet E."/>
            <person name="Samain S."/>
            <person name="Samson N."/>
            <person name="Sanders I."/>
            <person name="Saurat O."/>
            <person name="Scarpelli C."/>
            <person name="Schiex T."/>
            <person name="Segurens B."/>
            <person name="Severin A.J."/>
            <person name="Sherrier D.J."/>
            <person name="Shi R."/>
            <person name="Sims S."/>
            <person name="Singer S.R."/>
            <person name="Sinharoy S."/>
            <person name="Sterck L."/>
            <person name="Viollet A."/>
            <person name="Wang B.B."/>
            <person name="Wang K."/>
            <person name="Wang M."/>
            <person name="Wang X."/>
            <person name="Warfsmann J."/>
            <person name="Weissenbach J."/>
            <person name="White D.D."/>
            <person name="White J.D."/>
            <person name="Wiley G.B."/>
            <person name="Wincker P."/>
            <person name="Xing Y."/>
            <person name="Yang L."/>
            <person name="Yao Z."/>
            <person name="Ying F."/>
            <person name="Zhai J."/>
            <person name="Zhou L."/>
            <person name="Zuber A."/>
            <person name="Denarie J."/>
            <person name="Dixon R.A."/>
            <person name="May G.D."/>
            <person name="Schwartz D.C."/>
            <person name="Rogers J."/>
            <person name="Quetier F."/>
            <person name="Town C.D."/>
            <person name="Roe B.A."/>
        </authorList>
    </citation>
    <scope>NUCLEOTIDE SEQUENCE [LARGE SCALE GENOMIC DNA]</scope>
    <source>
        <strain evidence="2">A17</strain>
        <strain evidence="3 4">cv. Jemalong A17</strain>
    </source>
</reference>